<proteinExistence type="predicted"/>
<gene>
    <name evidence="1" type="ORF">SAMN04488082_12036</name>
</gene>
<dbReference type="STRING" id="52560.SAMN04488082_12036"/>
<evidence type="ECO:0000313" key="1">
    <source>
        <dbReference type="EMBL" id="SFK31629.1"/>
    </source>
</evidence>
<dbReference type="AlphaFoldDB" id="A0A1I3YJU8"/>
<dbReference type="RefSeq" id="WP_092378055.1">
    <property type="nucleotide sequence ID" value="NZ_FORX01000020.1"/>
</dbReference>
<evidence type="ECO:0000313" key="2">
    <source>
        <dbReference type="Proteomes" id="UP000198635"/>
    </source>
</evidence>
<name>A0A1I3YJU8_9BACT</name>
<dbReference type="EMBL" id="FORX01000020">
    <property type="protein sequence ID" value="SFK31629.1"/>
    <property type="molecule type" value="Genomic_DNA"/>
</dbReference>
<accession>A0A1I3YJU8</accession>
<organism evidence="1 2">
    <name type="scientific">Desulfomicrobium apsheronum</name>
    <dbReference type="NCBI Taxonomy" id="52560"/>
    <lineage>
        <taxon>Bacteria</taxon>
        <taxon>Pseudomonadati</taxon>
        <taxon>Thermodesulfobacteriota</taxon>
        <taxon>Desulfovibrionia</taxon>
        <taxon>Desulfovibrionales</taxon>
        <taxon>Desulfomicrobiaceae</taxon>
        <taxon>Desulfomicrobium</taxon>
    </lineage>
</organism>
<protein>
    <submittedName>
        <fullName evidence="1">Uncharacterized protein</fullName>
    </submittedName>
</protein>
<keyword evidence="2" id="KW-1185">Reference proteome</keyword>
<dbReference type="Proteomes" id="UP000198635">
    <property type="component" value="Unassembled WGS sequence"/>
</dbReference>
<reference evidence="2" key="1">
    <citation type="submission" date="2016-10" db="EMBL/GenBank/DDBJ databases">
        <authorList>
            <person name="Varghese N."/>
            <person name="Submissions S."/>
        </authorList>
    </citation>
    <scope>NUCLEOTIDE SEQUENCE [LARGE SCALE GENOMIC DNA]</scope>
    <source>
        <strain evidence="2">DSM 5918</strain>
    </source>
</reference>
<sequence>MDKQTKDYLNSLPPEDRERVEHYMDALGVSTFGEWGALNEAMDQGEAACQVDRVVEIIEAGEKPGRANVGRALLNVAKYDDIETPPTLLEYAGLLLVHGVERGRNPKKGVKSKLLPSAGEAFSVVETSENPSRDTRIYRMWTELKASGVKGETLWKTLSDKFYNEFPPRSDRDQTAGVSRRALQNIIKKEKSKRNIS</sequence>